<dbReference type="AlphaFoldDB" id="A0A7C4UCI1"/>
<proteinExistence type="predicted"/>
<reference evidence="1" key="1">
    <citation type="journal article" date="2020" name="mSystems">
        <title>Genome- and Community-Level Interaction Insights into Carbon Utilization and Element Cycling Functions of Hydrothermarchaeota in Hydrothermal Sediment.</title>
        <authorList>
            <person name="Zhou Z."/>
            <person name="Liu Y."/>
            <person name="Xu W."/>
            <person name="Pan J."/>
            <person name="Luo Z.H."/>
            <person name="Li M."/>
        </authorList>
    </citation>
    <scope>NUCLEOTIDE SEQUENCE [LARGE SCALE GENOMIC DNA]</scope>
    <source>
        <strain evidence="1">SpSt-780</strain>
    </source>
</reference>
<protein>
    <submittedName>
        <fullName evidence="1">Uncharacterized protein</fullName>
    </submittedName>
</protein>
<comment type="caution">
    <text evidence="1">The sequence shown here is derived from an EMBL/GenBank/DDBJ whole genome shotgun (WGS) entry which is preliminary data.</text>
</comment>
<sequence>MNVFLLIILGGCNLGVEPPTIELSASESGKSYYGFFTVHNRGNEGYYVSVQYFDFGIDSLDGSPFPLPQKSTPYSISGWLTFEPTSFYLPPRKSVKINYTLTPPSGTEGSYYGMILISTITPGTRQFRTGLDIGVNFLVTIGNRDFIKKTKLDTLIVQKLDGNVQFFYRIKNIGETHCRVKTLLEIKNKQGKVIQRYEPSSHTFLPPQGKRIYKFLWEKPLKGDYVAFAFITYENGYDLKEMKFTVK</sequence>
<gene>
    <name evidence="1" type="ORF">ENV67_04760</name>
</gene>
<accession>A0A7C4UCI1</accession>
<name>A0A7C4UCI1_UNCW3</name>
<evidence type="ECO:0000313" key="1">
    <source>
        <dbReference type="EMBL" id="HGW91834.1"/>
    </source>
</evidence>
<organism evidence="1">
    <name type="scientific">candidate division WOR-3 bacterium</name>
    <dbReference type="NCBI Taxonomy" id="2052148"/>
    <lineage>
        <taxon>Bacteria</taxon>
        <taxon>Bacteria division WOR-3</taxon>
    </lineage>
</organism>
<dbReference type="EMBL" id="DTHG01000060">
    <property type="protein sequence ID" value="HGW91834.1"/>
    <property type="molecule type" value="Genomic_DNA"/>
</dbReference>